<dbReference type="Proteomes" id="UP000030680">
    <property type="component" value="Unassembled WGS sequence"/>
</dbReference>
<gene>
    <name evidence="2" type="ORF">Gasu_46830</name>
</gene>
<sequence length="110" mass="12634">MLRPVGHEMNRNSPGPPHILERMRVEKHEPGSRVYRQQFCLDLDFALGYWLDKILARAINFMVFIVYALLIFPQKASLCTSSSILSKKESTFKNIEKATKSAGTVLYLFL</sequence>
<dbReference type="Gramene" id="EME27864">
    <property type="protein sequence ID" value="EME27864"/>
    <property type="gene ID" value="Gasu_46830"/>
</dbReference>
<keyword evidence="3" id="KW-1185">Reference proteome</keyword>
<keyword evidence="1" id="KW-0812">Transmembrane</keyword>
<dbReference type="EMBL" id="KB454527">
    <property type="protein sequence ID" value="EME27864.1"/>
    <property type="molecule type" value="Genomic_DNA"/>
</dbReference>
<name>M2XWS0_GALSU</name>
<organism evidence="2 3">
    <name type="scientific">Galdieria sulphuraria</name>
    <name type="common">Red alga</name>
    <dbReference type="NCBI Taxonomy" id="130081"/>
    <lineage>
        <taxon>Eukaryota</taxon>
        <taxon>Rhodophyta</taxon>
        <taxon>Bangiophyceae</taxon>
        <taxon>Galdieriales</taxon>
        <taxon>Galdieriaceae</taxon>
        <taxon>Galdieria</taxon>
    </lineage>
</organism>
<evidence type="ECO:0000313" key="3">
    <source>
        <dbReference type="Proteomes" id="UP000030680"/>
    </source>
</evidence>
<keyword evidence="1" id="KW-1133">Transmembrane helix</keyword>
<dbReference type="AlphaFoldDB" id="M2XWS0"/>
<dbReference type="RefSeq" id="XP_005704384.1">
    <property type="nucleotide sequence ID" value="XM_005704327.1"/>
</dbReference>
<proteinExistence type="predicted"/>
<evidence type="ECO:0000313" key="2">
    <source>
        <dbReference type="EMBL" id="EME27864.1"/>
    </source>
</evidence>
<dbReference type="KEGG" id="gsl:Gasu_46830"/>
<keyword evidence="1" id="KW-0472">Membrane</keyword>
<protein>
    <submittedName>
        <fullName evidence="2">Uncharacterized protein</fullName>
    </submittedName>
</protein>
<feature type="transmembrane region" description="Helical" evidence="1">
    <location>
        <begin position="54"/>
        <end position="72"/>
    </location>
</feature>
<dbReference type="GeneID" id="17086744"/>
<accession>M2XWS0</accession>
<evidence type="ECO:0000256" key="1">
    <source>
        <dbReference type="SAM" id="Phobius"/>
    </source>
</evidence>
<reference evidence="3" key="1">
    <citation type="journal article" date="2013" name="Science">
        <title>Gene transfer from bacteria and archaea facilitated evolution of an extremophilic eukaryote.</title>
        <authorList>
            <person name="Schonknecht G."/>
            <person name="Chen W.H."/>
            <person name="Ternes C.M."/>
            <person name="Barbier G.G."/>
            <person name="Shrestha R.P."/>
            <person name="Stanke M."/>
            <person name="Brautigam A."/>
            <person name="Baker B.J."/>
            <person name="Banfield J.F."/>
            <person name="Garavito R.M."/>
            <person name="Carr K."/>
            <person name="Wilkerson C."/>
            <person name="Rensing S.A."/>
            <person name="Gagneul D."/>
            <person name="Dickenson N.E."/>
            <person name="Oesterhelt C."/>
            <person name="Lercher M.J."/>
            <person name="Weber A.P."/>
        </authorList>
    </citation>
    <scope>NUCLEOTIDE SEQUENCE [LARGE SCALE GENOMIC DNA]</scope>
    <source>
        <strain evidence="3">074W</strain>
    </source>
</reference>